<dbReference type="Pfam" id="PF08282">
    <property type="entry name" value="Hydrolase_3"/>
    <property type="match status" value="1"/>
</dbReference>
<dbReference type="PANTHER" id="PTHR10000:SF8">
    <property type="entry name" value="HAD SUPERFAMILY HYDROLASE-LIKE, TYPE 3"/>
    <property type="match status" value="1"/>
</dbReference>
<accession>A0A7D8ALI4</accession>
<feature type="compositionally biased region" description="Basic and acidic residues" evidence="1">
    <location>
        <begin position="1"/>
        <end position="16"/>
    </location>
</feature>
<dbReference type="Gene3D" id="3.40.50.1000">
    <property type="entry name" value="HAD superfamily/HAD-like"/>
    <property type="match status" value="1"/>
</dbReference>
<dbReference type="PROSITE" id="PS01228">
    <property type="entry name" value="COF_1"/>
    <property type="match status" value="1"/>
</dbReference>
<dbReference type="EMBL" id="CP043732">
    <property type="protein sequence ID" value="QMU97148.1"/>
    <property type="molecule type" value="Genomic_DNA"/>
</dbReference>
<evidence type="ECO:0000256" key="1">
    <source>
        <dbReference type="SAM" id="MobiDB-lite"/>
    </source>
</evidence>
<dbReference type="InterPro" id="IPR023214">
    <property type="entry name" value="HAD_sf"/>
</dbReference>
<evidence type="ECO:0000313" key="2">
    <source>
        <dbReference type="EMBL" id="QMU97148.1"/>
    </source>
</evidence>
<reference evidence="2 3" key="1">
    <citation type="journal article" date="2020" name="Front. Microbiol.">
        <title>Design of Bacterial Strain-Specific qPCR Assays Using NGS Data and Publicly Available Resources and Its Application to Track Biocontrol Strains.</title>
        <authorList>
            <person name="Hernandez I."/>
            <person name="Sant C."/>
            <person name="Martinez R."/>
            <person name="Fernandez C."/>
        </authorList>
    </citation>
    <scope>NUCLEOTIDE SEQUENCE [LARGE SCALE GENOMIC DNA]</scope>
    <source>
        <strain evidence="2 3">B24</strain>
    </source>
</reference>
<dbReference type="InterPro" id="IPR036412">
    <property type="entry name" value="HAD-like_sf"/>
</dbReference>
<protein>
    <submittedName>
        <fullName evidence="2">HAD hydrolase family protein</fullName>
    </submittedName>
</protein>
<organism evidence="2 3">
    <name type="scientific">Microbacterium esteraromaticum</name>
    <dbReference type="NCBI Taxonomy" id="57043"/>
    <lineage>
        <taxon>Bacteria</taxon>
        <taxon>Bacillati</taxon>
        <taxon>Actinomycetota</taxon>
        <taxon>Actinomycetes</taxon>
        <taxon>Micrococcales</taxon>
        <taxon>Microbacteriaceae</taxon>
        <taxon>Microbacterium</taxon>
    </lineage>
</organism>
<dbReference type="GO" id="GO:0005829">
    <property type="term" value="C:cytosol"/>
    <property type="evidence" value="ECO:0007669"/>
    <property type="project" value="TreeGrafter"/>
</dbReference>
<evidence type="ECO:0000313" key="3">
    <source>
        <dbReference type="Proteomes" id="UP000515708"/>
    </source>
</evidence>
<dbReference type="Gene3D" id="3.30.1240.10">
    <property type="match status" value="1"/>
</dbReference>
<keyword evidence="2" id="KW-0378">Hydrolase</keyword>
<feature type="region of interest" description="Disordered" evidence="1">
    <location>
        <begin position="1"/>
        <end position="31"/>
    </location>
</feature>
<sequence length="312" mass="33502">MDRRDPRDAPAGRRIGDGAGGASSISGRHRGAAADRLVGRACRRAGRRVSSRGLVGLDIDGTILLQDETLSPGVVEAVGEVRDAGYEVMLATGRSWGGTKRYIDQLGLMAEYAVCSNGAVVMRRVGDEWERWRVEVFDPAPVLALLRETLPEARYMVELGSGERLYTDVLDDWTLDAGREVDFDELMQQPVSRIVVVSPEHDEADFQRIVAEAGLNEVSYAVGWTAWLDIAPKGVDKGTALERVRTQLGTPREKVLVAGDGRNDLGMFAWALAGGGRAVAMGQAVDEVQNAAGELTGAVEDGGLASALRTLL</sequence>
<dbReference type="Proteomes" id="UP000515708">
    <property type="component" value="Chromosome"/>
</dbReference>
<dbReference type="SUPFAM" id="SSF56784">
    <property type="entry name" value="HAD-like"/>
    <property type="match status" value="1"/>
</dbReference>
<dbReference type="GO" id="GO:0000287">
    <property type="term" value="F:magnesium ion binding"/>
    <property type="evidence" value="ECO:0007669"/>
    <property type="project" value="TreeGrafter"/>
</dbReference>
<dbReference type="AlphaFoldDB" id="A0A7D8ALI4"/>
<name>A0A7D8ALI4_9MICO</name>
<dbReference type="PANTHER" id="PTHR10000">
    <property type="entry name" value="PHOSPHOSERINE PHOSPHATASE"/>
    <property type="match status" value="1"/>
</dbReference>
<dbReference type="GO" id="GO:0016791">
    <property type="term" value="F:phosphatase activity"/>
    <property type="evidence" value="ECO:0007669"/>
    <property type="project" value="TreeGrafter"/>
</dbReference>
<gene>
    <name evidence="2" type="ORF">FVO59_07865</name>
</gene>
<proteinExistence type="predicted"/>